<dbReference type="AlphaFoldDB" id="A0AAW2JHR8"/>
<accession>A0AAW2JHR8</accession>
<proteinExistence type="predicted"/>
<evidence type="ECO:0000313" key="2">
    <source>
        <dbReference type="EMBL" id="KAL0293904.1"/>
    </source>
</evidence>
<organism evidence="2">
    <name type="scientific">Sesamum radiatum</name>
    <name type="common">Black benniseed</name>
    <dbReference type="NCBI Taxonomy" id="300843"/>
    <lineage>
        <taxon>Eukaryota</taxon>
        <taxon>Viridiplantae</taxon>
        <taxon>Streptophyta</taxon>
        <taxon>Embryophyta</taxon>
        <taxon>Tracheophyta</taxon>
        <taxon>Spermatophyta</taxon>
        <taxon>Magnoliopsida</taxon>
        <taxon>eudicotyledons</taxon>
        <taxon>Gunneridae</taxon>
        <taxon>Pentapetalae</taxon>
        <taxon>asterids</taxon>
        <taxon>lamiids</taxon>
        <taxon>Lamiales</taxon>
        <taxon>Pedaliaceae</taxon>
        <taxon>Sesamum</taxon>
    </lineage>
</organism>
<reference evidence="2" key="2">
    <citation type="journal article" date="2024" name="Plant">
        <title>Genomic evolution and insights into agronomic trait innovations of Sesamum species.</title>
        <authorList>
            <person name="Miao H."/>
            <person name="Wang L."/>
            <person name="Qu L."/>
            <person name="Liu H."/>
            <person name="Sun Y."/>
            <person name="Le M."/>
            <person name="Wang Q."/>
            <person name="Wei S."/>
            <person name="Zheng Y."/>
            <person name="Lin W."/>
            <person name="Duan Y."/>
            <person name="Cao H."/>
            <person name="Xiong S."/>
            <person name="Wang X."/>
            <person name="Wei L."/>
            <person name="Li C."/>
            <person name="Ma Q."/>
            <person name="Ju M."/>
            <person name="Zhao R."/>
            <person name="Li G."/>
            <person name="Mu C."/>
            <person name="Tian Q."/>
            <person name="Mei H."/>
            <person name="Zhang T."/>
            <person name="Gao T."/>
            <person name="Zhang H."/>
        </authorList>
    </citation>
    <scope>NUCLEOTIDE SEQUENCE</scope>
    <source>
        <strain evidence="2">G02</strain>
    </source>
</reference>
<feature type="region of interest" description="Disordered" evidence="1">
    <location>
        <begin position="74"/>
        <end position="99"/>
    </location>
</feature>
<reference evidence="2" key="1">
    <citation type="submission" date="2020-06" db="EMBL/GenBank/DDBJ databases">
        <authorList>
            <person name="Li T."/>
            <person name="Hu X."/>
            <person name="Zhang T."/>
            <person name="Song X."/>
            <person name="Zhang H."/>
            <person name="Dai N."/>
            <person name="Sheng W."/>
            <person name="Hou X."/>
            <person name="Wei L."/>
        </authorList>
    </citation>
    <scope>NUCLEOTIDE SEQUENCE</scope>
    <source>
        <strain evidence="2">G02</strain>
        <tissue evidence="2">Leaf</tissue>
    </source>
</reference>
<gene>
    <name evidence="2" type="ORF">Sradi_6914300</name>
</gene>
<sequence length="136" mass="14897">MLSLMEKLGDLQAGLDNDTYIDVILQSLLPSYDPYVINYNMSGFEKFINELINMLVQYEAMTKKSEPSVLIGEASTSKVKGKGPDAGRERKVRQKATASALSAPIAPMGMGKGKGTVVSKSIRTNDVCMHCRENSY</sequence>
<dbReference type="EMBL" id="JACGWJ010000258">
    <property type="protein sequence ID" value="KAL0293904.1"/>
    <property type="molecule type" value="Genomic_DNA"/>
</dbReference>
<protein>
    <submittedName>
        <fullName evidence="2">Uncharacterized protein</fullName>
    </submittedName>
</protein>
<evidence type="ECO:0000256" key="1">
    <source>
        <dbReference type="SAM" id="MobiDB-lite"/>
    </source>
</evidence>
<name>A0AAW2JHR8_SESRA</name>
<comment type="caution">
    <text evidence="2">The sequence shown here is derived from an EMBL/GenBank/DDBJ whole genome shotgun (WGS) entry which is preliminary data.</text>
</comment>